<keyword evidence="5" id="KW-0812">Transmembrane</keyword>
<feature type="signal peptide" evidence="9">
    <location>
        <begin position="1"/>
        <end position="19"/>
    </location>
</feature>
<feature type="chain" id="PRO_5011555949" evidence="9">
    <location>
        <begin position="20"/>
        <end position="428"/>
    </location>
</feature>
<protein>
    <submittedName>
        <fullName evidence="10">Outer membrane protein TolC</fullName>
    </submittedName>
</protein>
<evidence type="ECO:0000256" key="3">
    <source>
        <dbReference type="ARBA" id="ARBA00022448"/>
    </source>
</evidence>
<dbReference type="RefSeq" id="WP_090654243.1">
    <property type="nucleotide sequence ID" value="NZ_FOXQ01000001.1"/>
</dbReference>
<proteinExistence type="inferred from homology"/>
<evidence type="ECO:0000256" key="9">
    <source>
        <dbReference type="SAM" id="SignalP"/>
    </source>
</evidence>
<keyword evidence="6" id="KW-0472">Membrane</keyword>
<sequence length="428" mass="47572">MKKHLITFTLLYASVIANAQTPVNSELKNIINQSFTYYPKVQEAQNQIDIAQKRIDAAKTNLPTVDLNGSYEYLQPKITLPLEVNGQKQNFQFAPVHNFNANVGAQYMLLDFGRLKANVDKSKADLKYAADNVSNVQTQLASQVANIYYNIIYFRKAIAVEDSVLNYLNANKSIAENKLKNGDAIKLDVLNLQSQVDNEINLREDLLNNLQKQITLLQYTTGNTNIASNGFNFDLPVQTPQDAFATASASAPDFLLAQDKIEQAKADLKVVRQTDKPSITLNGSAGVKNGYVPNVNEGRFNYAGGVSLKVPLFDAKTKKQIAVAEAQVKQNQLAQESLNNEYQQNIQQALTDIQTNAEKLKNMKSQIENAEAAVQIASSRYLNGIGLNTDITDAAVNLQRALLTGLRYEYQLALAKVEYARVTGYKYW</sequence>
<feature type="coiled-coil region" evidence="8">
    <location>
        <begin position="321"/>
        <end position="380"/>
    </location>
</feature>
<evidence type="ECO:0000256" key="5">
    <source>
        <dbReference type="ARBA" id="ARBA00022692"/>
    </source>
</evidence>
<dbReference type="OrthoDB" id="1674528at2"/>
<evidence type="ECO:0000256" key="2">
    <source>
        <dbReference type="ARBA" id="ARBA00007613"/>
    </source>
</evidence>
<dbReference type="InterPro" id="IPR051906">
    <property type="entry name" value="TolC-like"/>
</dbReference>
<keyword evidence="11" id="KW-1185">Reference proteome</keyword>
<dbReference type="EMBL" id="FOXQ01000001">
    <property type="protein sequence ID" value="SFP64990.1"/>
    <property type="molecule type" value="Genomic_DNA"/>
</dbReference>
<dbReference type="Proteomes" id="UP000199031">
    <property type="component" value="Unassembled WGS sequence"/>
</dbReference>
<dbReference type="AlphaFoldDB" id="A0A1I5S2R5"/>
<evidence type="ECO:0000256" key="8">
    <source>
        <dbReference type="SAM" id="Coils"/>
    </source>
</evidence>
<dbReference type="GO" id="GO:0015288">
    <property type="term" value="F:porin activity"/>
    <property type="evidence" value="ECO:0007669"/>
    <property type="project" value="TreeGrafter"/>
</dbReference>
<evidence type="ECO:0000313" key="11">
    <source>
        <dbReference type="Proteomes" id="UP000199031"/>
    </source>
</evidence>
<keyword evidence="8" id="KW-0175">Coiled coil</keyword>
<comment type="similarity">
    <text evidence="2">Belongs to the outer membrane factor (OMF) (TC 1.B.17) family.</text>
</comment>
<dbReference type="GO" id="GO:1990281">
    <property type="term" value="C:efflux pump complex"/>
    <property type="evidence" value="ECO:0007669"/>
    <property type="project" value="TreeGrafter"/>
</dbReference>
<evidence type="ECO:0000313" key="10">
    <source>
        <dbReference type="EMBL" id="SFP64990.1"/>
    </source>
</evidence>
<organism evidence="10 11">
    <name type="scientific">Parafilimonas terrae</name>
    <dbReference type="NCBI Taxonomy" id="1465490"/>
    <lineage>
        <taxon>Bacteria</taxon>
        <taxon>Pseudomonadati</taxon>
        <taxon>Bacteroidota</taxon>
        <taxon>Chitinophagia</taxon>
        <taxon>Chitinophagales</taxon>
        <taxon>Chitinophagaceae</taxon>
        <taxon>Parafilimonas</taxon>
    </lineage>
</organism>
<evidence type="ECO:0000256" key="1">
    <source>
        <dbReference type="ARBA" id="ARBA00004442"/>
    </source>
</evidence>
<comment type="subcellular location">
    <subcellularLocation>
        <location evidence="1">Cell outer membrane</location>
    </subcellularLocation>
</comment>
<dbReference type="InterPro" id="IPR003423">
    <property type="entry name" value="OMP_efflux"/>
</dbReference>
<dbReference type="SUPFAM" id="SSF56954">
    <property type="entry name" value="Outer membrane efflux proteins (OEP)"/>
    <property type="match status" value="1"/>
</dbReference>
<dbReference type="GO" id="GO:0015562">
    <property type="term" value="F:efflux transmembrane transporter activity"/>
    <property type="evidence" value="ECO:0007669"/>
    <property type="project" value="InterPro"/>
</dbReference>
<evidence type="ECO:0000256" key="6">
    <source>
        <dbReference type="ARBA" id="ARBA00023136"/>
    </source>
</evidence>
<keyword evidence="7" id="KW-0998">Cell outer membrane</keyword>
<accession>A0A1I5S2R5</accession>
<keyword evidence="4" id="KW-1134">Transmembrane beta strand</keyword>
<evidence type="ECO:0000256" key="4">
    <source>
        <dbReference type="ARBA" id="ARBA00022452"/>
    </source>
</evidence>
<keyword evidence="9" id="KW-0732">Signal</keyword>
<reference evidence="10 11" key="1">
    <citation type="submission" date="2016-10" db="EMBL/GenBank/DDBJ databases">
        <authorList>
            <person name="de Groot N.N."/>
        </authorList>
    </citation>
    <scope>NUCLEOTIDE SEQUENCE [LARGE SCALE GENOMIC DNA]</scope>
    <source>
        <strain evidence="10 11">DSM 28286</strain>
    </source>
</reference>
<dbReference type="PANTHER" id="PTHR30026">
    <property type="entry name" value="OUTER MEMBRANE PROTEIN TOLC"/>
    <property type="match status" value="1"/>
</dbReference>
<gene>
    <name evidence="10" type="ORF">SAMN05444277_101552</name>
</gene>
<name>A0A1I5S2R5_9BACT</name>
<keyword evidence="3" id="KW-0813">Transport</keyword>
<dbReference type="PANTHER" id="PTHR30026:SF20">
    <property type="entry name" value="OUTER MEMBRANE PROTEIN TOLC"/>
    <property type="match status" value="1"/>
</dbReference>
<evidence type="ECO:0000256" key="7">
    <source>
        <dbReference type="ARBA" id="ARBA00023237"/>
    </source>
</evidence>
<dbReference type="Gene3D" id="1.20.1600.10">
    <property type="entry name" value="Outer membrane efflux proteins (OEP)"/>
    <property type="match status" value="1"/>
</dbReference>
<dbReference type="GO" id="GO:0009279">
    <property type="term" value="C:cell outer membrane"/>
    <property type="evidence" value="ECO:0007669"/>
    <property type="project" value="UniProtKB-SubCell"/>
</dbReference>
<dbReference type="STRING" id="1465490.SAMN05444277_101552"/>
<dbReference type="Pfam" id="PF02321">
    <property type="entry name" value="OEP"/>
    <property type="match status" value="2"/>
</dbReference>